<organism evidence="2">
    <name type="scientific">Sesamum latifolium</name>
    <dbReference type="NCBI Taxonomy" id="2727402"/>
    <lineage>
        <taxon>Eukaryota</taxon>
        <taxon>Viridiplantae</taxon>
        <taxon>Streptophyta</taxon>
        <taxon>Embryophyta</taxon>
        <taxon>Tracheophyta</taxon>
        <taxon>Spermatophyta</taxon>
        <taxon>Magnoliopsida</taxon>
        <taxon>eudicotyledons</taxon>
        <taxon>Gunneridae</taxon>
        <taxon>Pentapetalae</taxon>
        <taxon>asterids</taxon>
        <taxon>lamiids</taxon>
        <taxon>Lamiales</taxon>
        <taxon>Pedaliaceae</taxon>
        <taxon>Sesamum</taxon>
    </lineage>
</organism>
<feature type="region of interest" description="Disordered" evidence="1">
    <location>
        <begin position="66"/>
        <end position="103"/>
    </location>
</feature>
<evidence type="ECO:0000313" key="2">
    <source>
        <dbReference type="EMBL" id="KAL0411715.1"/>
    </source>
</evidence>
<gene>
    <name evidence="2" type="ORF">Slati_3761200</name>
</gene>
<proteinExistence type="predicted"/>
<sequence length="103" mass="10545">MNAKIAGRLRALRNAVPRAEAAPAPFGAEGSAAPSSAAPIVVVSADAATPDNRLLEVASGDLSEIGTVAVTDDPGPSDPKKRKRKHKSKGRGSRSTKSTRSSK</sequence>
<feature type="compositionally biased region" description="Basic residues" evidence="1">
    <location>
        <begin position="80"/>
        <end position="94"/>
    </location>
</feature>
<reference evidence="2" key="2">
    <citation type="journal article" date="2024" name="Plant">
        <title>Genomic evolution and insights into agronomic trait innovations of Sesamum species.</title>
        <authorList>
            <person name="Miao H."/>
            <person name="Wang L."/>
            <person name="Qu L."/>
            <person name="Liu H."/>
            <person name="Sun Y."/>
            <person name="Le M."/>
            <person name="Wang Q."/>
            <person name="Wei S."/>
            <person name="Zheng Y."/>
            <person name="Lin W."/>
            <person name="Duan Y."/>
            <person name="Cao H."/>
            <person name="Xiong S."/>
            <person name="Wang X."/>
            <person name="Wei L."/>
            <person name="Li C."/>
            <person name="Ma Q."/>
            <person name="Ju M."/>
            <person name="Zhao R."/>
            <person name="Li G."/>
            <person name="Mu C."/>
            <person name="Tian Q."/>
            <person name="Mei H."/>
            <person name="Zhang T."/>
            <person name="Gao T."/>
            <person name="Zhang H."/>
        </authorList>
    </citation>
    <scope>NUCLEOTIDE SEQUENCE</scope>
    <source>
        <strain evidence="2">KEN1</strain>
    </source>
</reference>
<name>A0AAW2U357_9LAMI</name>
<accession>A0AAW2U357</accession>
<dbReference type="EMBL" id="JACGWN010000013">
    <property type="protein sequence ID" value="KAL0411715.1"/>
    <property type="molecule type" value="Genomic_DNA"/>
</dbReference>
<comment type="caution">
    <text evidence="2">The sequence shown here is derived from an EMBL/GenBank/DDBJ whole genome shotgun (WGS) entry which is preliminary data.</text>
</comment>
<dbReference type="AlphaFoldDB" id="A0AAW2U357"/>
<reference evidence="2" key="1">
    <citation type="submission" date="2020-06" db="EMBL/GenBank/DDBJ databases">
        <authorList>
            <person name="Li T."/>
            <person name="Hu X."/>
            <person name="Zhang T."/>
            <person name="Song X."/>
            <person name="Zhang H."/>
            <person name="Dai N."/>
            <person name="Sheng W."/>
            <person name="Hou X."/>
            <person name="Wei L."/>
        </authorList>
    </citation>
    <scope>NUCLEOTIDE SEQUENCE</scope>
    <source>
        <strain evidence="2">KEN1</strain>
        <tissue evidence="2">Leaf</tissue>
    </source>
</reference>
<protein>
    <submittedName>
        <fullName evidence="2">Uncharacterized protein</fullName>
    </submittedName>
</protein>
<evidence type="ECO:0000256" key="1">
    <source>
        <dbReference type="SAM" id="MobiDB-lite"/>
    </source>
</evidence>